<evidence type="ECO:0000313" key="2">
    <source>
        <dbReference type="Proteomes" id="UP000070700"/>
    </source>
</evidence>
<organism evidence="1 2">
    <name type="scientific">Mollisia scopiformis</name>
    <name type="common">Conifer needle endophyte fungus</name>
    <name type="synonym">Phialocephala scopiformis</name>
    <dbReference type="NCBI Taxonomy" id="149040"/>
    <lineage>
        <taxon>Eukaryota</taxon>
        <taxon>Fungi</taxon>
        <taxon>Dikarya</taxon>
        <taxon>Ascomycota</taxon>
        <taxon>Pezizomycotina</taxon>
        <taxon>Leotiomycetes</taxon>
        <taxon>Helotiales</taxon>
        <taxon>Mollisiaceae</taxon>
        <taxon>Mollisia</taxon>
    </lineage>
</organism>
<dbReference type="EMBL" id="KQ947418">
    <property type="protein sequence ID" value="KUJ15133.1"/>
    <property type="molecule type" value="Genomic_DNA"/>
</dbReference>
<dbReference type="OrthoDB" id="3564628at2759"/>
<sequence>MDPLTALGLAGNIVQFIDFAWKLFEGTKAIYKSASGSSHDNAVLQSIANDLRHLSNGIIISNQHSEELRRLATESKRISLELLDALEKLKLQGRNTKWKSFVLALREAWSRGKINEMSDRLSALQSQMNLHIQIMVRALLNSQENVF</sequence>
<protein>
    <recommendedName>
        <fullName evidence="3">NACHT-NTPase and P-loop NTPases N-terminal domain-containing protein</fullName>
    </recommendedName>
</protein>
<dbReference type="GeneID" id="28824905"/>
<keyword evidence="2" id="KW-1185">Reference proteome</keyword>
<accession>A0A194X4M4</accession>
<name>A0A194X4M4_MOLSC</name>
<evidence type="ECO:0008006" key="3">
    <source>
        <dbReference type="Google" id="ProtNLM"/>
    </source>
</evidence>
<gene>
    <name evidence="1" type="ORF">LY89DRAFT_685948</name>
</gene>
<evidence type="ECO:0000313" key="1">
    <source>
        <dbReference type="EMBL" id="KUJ15133.1"/>
    </source>
</evidence>
<proteinExistence type="predicted"/>
<dbReference type="AlphaFoldDB" id="A0A194X4M4"/>
<dbReference type="KEGG" id="psco:LY89DRAFT_685948"/>
<reference evidence="1 2" key="1">
    <citation type="submission" date="2015-10" db="EMBL/GenBank/DDBJ databases">
        <title>Full genome of DAOMC 229536 Phialocephala scopiformis, a fungal endophyte of spruce producing the potent anti-insectan compound rugulosin.</title>
        <authorList>
            <consortium name="DOE Joint Genome Institute"/>
            <person name="Walker A.K."/>
            <person name="Frasz S.L."/>
            <person name="Seifert K.A."/>
            <person name="Miller J.D."/>
            <person name="Mondo S.J."/>
            <person name="Labutti K."/>
            <person name="Lipzen A."/>
            <person name="Dockter R."/>
            <person name="Kennedy M."/>
            <person name="Grigoriev I.V."/>
            <person name="Spatafora J.W."/>
        </authorList>
    </citation>
    <scope>NUCLEOTIDE SEQUENCE [LARGE SCALE GENOMIC DNA]</scope>
    <source>
        <strain evidence="1 2">CBS 120377</strain>
    </source>
</reference>
<dbReference type="Proteomes" id="UP000070700">
    <property type="component" value="Unassembled WGS sequence"/>
</dbReference>
<dbReference type="InParanoid" id="A0A194X4M4"/>
<dbReference type="RefSeq" id="XP_018069488.1">
    <property type="nucleotide sequence ID" value="XM_018215179.1"/>
</dbReference>